<evidence type="ECO:0000256" key="20">
    <source>
        <dbReference type="PROSITE-ProRule" id="PRU10141"/>
    </source>
</evidence>
<evidence type="ECO:0000256" key="18">
    <source>
        <dbReference type="ARBA" id="ARBA00051243"/>
    </source>
</evidence>
<accession>A0AAD9J5T2</accession>
<feature type="compositionally biased region" description="Basic and acidic residues" evidence="21">
    <location>
        <begin position="1413"/>
        <end position="1426"/>
    </location>
</feature>
<evidence type="ECO:0000256" key="22">
    <source>
        <dbReference type="SAM" id="Phobius"/>
    </source>
</evidence>
<reference evidence="24" key="1">
    <citation type="journal article" date="2023" name="Mol. Biol. Evol.">
        <title>Third-Generation Sequencing Reveals the Adaptive Role of the Epigenome in Three Deep-Sea Polychaetes.</title>
        <authorList>
            <person name="Perez M."/>
            <person name="Aroh O."/>
            <person name="Sun Y."/>
            <person name="Lan Y."/>
            <person name="Juniper S.K."/>
            <person name="Young C.R."/>
            <person name="Angers B."/>
            <person name="Qian P.Y."/>
        </authorList>
    </citation>
    <scope>NUCLEOTIDE SEQUENCE</scope>
    <source>
        <strain evidence="24">P08H-3</strain>
    </source>
</reference>
<keyword evidence="14" id="KW-1015">Disulfide bond</keyword>
<evidence type="ECO:0000256" key="6">
    <source>
        <dbReference type="ARBA" id="ARBA00022729"/>
    </source>
</evidence>
<comment type="function">
    <text evidence="19">Receptor for basic fibroblast growth factor.</text>
</comment>
<proteinExistence type="predicted"/>
<keyword evidence="8 20" id="KW-0547">Nucleotide-binding</keyword>
<dbReference type="InterPro" id="IPR011009">
    <property type="entry name" value="Kinase-like_dom_sf"/>
</dbReference>
<evidence type="ECO:0000256" key="10">
    <source>
        <dbReference type="ARBA" id="ARBA00022840"/>
    </source>
</evidence>
<evidence type="ECO:0000256" key="16">
    <source>
        <dbReference type="ARBA" id="ARBA00023180"/>
    </source>
</evidence>
<dbReference type="PROSITE" id="PS00107">
    <property type="entry name" value="PROTEIN_KINASE_ATP"/>
    <property type="match status" value="1"/>
</dbReference>
<dbReference type="EC" id="2.7.10.1" evidence="2"/>
<dbReference type="PANTHER" id="PTHR24416">
    <property type="entry name" value="TYROSINE-PROTEIN KINASE RECEPTOR"/>
    <property type="match status" value="1"/>
</dbReference>
<dbReference type="GO" id="GO:0005886">
    <property type="term" value="C:plasma membrane"/>
    <property type="evidence" value="ECO:0007669"/>
    <property type="project" value="TreeGrafter"/>
</dbReference>
<keyword evidence="11 22" id="KW-1133">Transmembrane helix</keyword>
<dbReference type="PRINTS" id="PR01176">
    <property type="entry name" value="GABABRECEPTR"/>
</dbReference>
<dbReference type="EMBL" id="JAODUP010000590">
    <property type="protein sequence ID" value="KAK2146668.1"/>
    <property type="molecule type" value="Genomic_DNA"/>
</dbReference>
<dbReference type="Proteomes" id="UP001208570">
    <property type="component" value="Unassembled WGS sequence"/>
</dbReference>
<dbReference type="CDD" id="cd00192">
    <property type="entry name" value="PTKc"/>
    <property type="match status" value="1"/>
</dbReference>
<evidence type="ECO:0000256" key="15">
    <source>
        <dbReference type="ARBA" id="ARBA00023170"/>
    </source>
</evidence>
<comment type="catalytic activity">
    <reaction evidence="18">
        <text>L-tyrosyl-[protein] + ATP = O-phospho-L-tyrosyl-[protein] + ADP + H(+)</text>
        <dbReference type="Rhea" id="RHEA:10596"/>
        <dbReference type="Rhea" id="RHEA-COMP:10136"/>
        <dbReference type="Rhea" id="RHEA-COMP:20101"/>
        <dbReference type="ChEBI" id="CHEBI:15378"/>
        <dbReference type="ChEBI" id="CHEBI:30616"/>
        <dbReference type="ChEBI" id="CHEBI:46858"/>
        <dbReference type="ChEBI" id="CHEBI:61978"/>
        <dbReference type="ChEBI" id="CHEBI:456216"/>
        <dbReference type="EC" id="2.7.10.1"/>
    </reaction>
</comment>
<evidence type="ECO:0000256" key="19">
    <source>
        <dbReference type="ARBA" id="ARBA00056965"/>
    </source>
</evidence>
<dbReference type="FunFam" id="3.30.200.20:FF:000593">
    <property type="entry name" value="Predicted protein"/>
    <property type="match status" value="1"/>
</dbReference>
<organism evidence="24 25">
    <name type="scientific">Paralvinella palmiformis</name>
    <dbReference type="NCBI Taxonomy" id="53620"/>
    <lineage>
        <taxon>Eukaryota</taxon>
        <taxon>Metazoa</taxon>
        <taxon>Spiralia</taxon>
        <taxon>Lophotrochozoa</taxon>
        <taxon>Annelida</taxon>
        <taxon>Polychaeta</taxon>
        <taxon>Sedentaria</taxon>
        <taxon>Canalipalpata</taxon>
        <taxon>Terebellida</taxon>
        <taxon>Terebelliformia</taxon>
        <taxon>Alvinellidae</taxon>
        <taxon>Paralvinella</taxon>
    </lineage>
</organism>
<evidence type="ECO:0000256" key="8">
    <source>
        <dbReference type="ARBA" id="ARBA00022741"/>
    </source>
</evidence>
<dbReference type="PROSITE" id="PS50011">
    <property type="entry name" value="PROTEIN_KINASE_DOM"/>
    <property type="match status" value="1"/>
</dbReference>
<evidence type="ECO:0000256" key="21">
    <source>
        <dbReference type="SAM" id="MobiDB-lite"/>
    </source>
</evidence>
<evidence type="ECO:0000256" key="12">
    <source>
        <dbReference type="ARBA" id="ARBA00023136"/>
    </source>
</evidence>
<dbReference type="Gene3D" id="3.40.50.2300">
    <property type="match status" value="2"/>
</dbReference>
<dbReference type="PRINTS" id="PR00109">
    <property type="entry name" value="TYRKINASE"/>
</dbReference>
<dbReference type="InterPro" id="IPR000719">
    <property type="entry name" value="Prot_kinase_dom"/>
</dbReference>
<dbReference type="InterPro" id="IPR017441">
    <property type="entry name" value="Protein_kinase_ATP_BS"/>
</dbReference>
<dbReference type="CDD" id="cd06366">
    <property type="entry name" value="PBP1_GABAb_receptor"/>
    <property type="match status" value="1"/>
</dbReference>
<keyword evidence="15" id="KW-0675">Receptor</keyword>
<feature type="compositionally biased region" description="Polar residues" evidence="21">
    <location>
        <begin position="1349"/>
        <end position="1370"/>
    </location>
</feature>
<dbReference type="InterPro" id="IPR050122">
    <property type="entry name" value="RTK"/>
</dbReference>
<comment type="subcellular location">
    <subcellularLocation>
        <location evidence="1">Membrane</location>
        <topology evidence="1">Single-pass membrane protein</topology>
    </subcellularLocation>
</comment>
<evidence type="ECO:0000256" key="4">
    <source>
        <dbReference type="ARBA" id="ARBA00022679"/>
    </source>
</evidence>
<dbReference type="Gene3D" id="3.30.200.20">
    <property type="entry name" value="Phosphorylase Kinase, domain 1"/>
    <property type="match status" value="1"/>
</dbReference>
<dbReference type="GO" id="GO:0043235">
    <property type="term" value="C:receptor complex"/>
    <property type="evidence" value="ECO:0007669"/>
    <property type="project" value="TreeGrafter"/>
</dbReference>
<keyword evidence="6" id="KW-0732">Signal</keyword>
<dbReference type="Pfam" id="PF01094">
    <property type="entry name" value="ANF_receptor"/>
    <property type="match status" value="1"/>
</dbReference>
<dbReference type="SUPFAM" id="SSF53822">
    <property type="entry name" value="Periplasmic binding protein-like I"/>
    <property type="match status" value="1"/>
</dbReference>
<dbReference type="PRINTS" id="PR01177">
    <property type="entry name" value="GABAB1RECPTR"/>
</dbReference>
<dbReference type="GO" id="GO:0007169">
    <property type="term" value="P:cell surface receptor protein tyrosine kinase signaling pathway"/>
    <property type="evidence" value="ECO:0007669"/>
    <property type="project" value="TreeGrafter"/>
</dbReference>
<evidence type="ECO:0000256" key="17">
    <source>
        <dbReference type="ARBA" id="ARBA00023319"/>
    </source>
</evidence>
<evidence type="ECO:0000256" key="9">
    <source>
        <dbReference type="ARBA" id="ARBA00022777"/>
    </source>
</evidence>
<dbReference type="FunFam" id="1.10.510.10:FF:001227">
    <property type="entry name" value="Tyrosine-protein kinase receptor"/>
    <property type="match status" value="1"/>
</dbReference>
<dbReference type="Gene3D" id="1.10.510.10">
    <property type="entry name" value="Transferase(Phosphotransferase) domain 1"/>
    <property type="match status" value="1"/>
</dbReference>
<evidence type="ECO:0000259" key="23">
    <source>
        <dbReference type="PROSITE" id="PS50011"/>
    </source>
</evidence>
<evidence type="ECO:0000256" key="11">
    <source>
        <dbReference type="ARBA" id="ARBA00022989"/>
    </source>
</evidence>
<dbReference type="InterPro" id="IPR001828">
    <property type="entry name" value="ANF_lig-bd_rcpt"/>
</dbReference>
<dbReference type="Pfam" id="PF07714">
    <property type="entry name" value="PK_Tyr_Ser-Thr"/>
    <property type="match status" value="1"/>
</dbReference>
<keyword evidence="17" id="KW-0393">Immunoglobulin domain</keyword>
<feature type="binding site" evidence="20">
    <location>
        <position position="1064"/>
    </location>
    <ligand>
        <name>ATP</name>
        <dbReference type="ChEBI" id="CHEBI:30616"/>
    </ligand>
</feature>
<keyword evidence="25" id="KW-1185">Reference proteome</keyword>
<feature type="transmembrane region" description="Helical" evidence="22">
    <location>
        <begin position="971"/>
        <end position="994"/>
    </location>
</feature>
<dbReference type="GO" id="GO:0005524">
    <property type="term" value="F:ATP binding"/>
    <property type="evidence" value="ECO:0007669"/>
    <property type="project" value="UniProtKB-UniRule"/>
</dbReference>
<feature type="compositionally biased region" description="Basic and acidic residues" evidence="21">
    <location>
        <begin position="1444"/>
        <end position="1466"/>
    </location>
</feature>
<evidence type="ECO:0000256" key="14">
    <source>
        <dbReference type="ARBA" id="ARBA00023157"/>
    </source>
</evidence>
<protein>
    <recommendedName>
        <fullName evidence="2">receptor protein-tyrosine kinase</fullName>
        <ecNumber evidence="2">2.7.10.1</ecNumber>
    </recommendedName>
</protein>
<keyword evidence="9" id="KW-0418">Kinase</keyword>
<evidence type="ECO:0000256" key="5">
    <source>
        <dbReference type="ARBA" id="ARBA00022692"/>
    </source>
</evidence>
<evidence type="ECO:0000313" key="25">
    <source>
        <dbReference type="Proteomes" id="UP001208570"/>
    </source>
</evidence>
<evidence type="ECO:0000256" key="1">
    <source>
        <dbReference type="ARBA" id="ARBA00004167"/>
    </source>
</evidence>
<evidence type="ECO:0000313" key="24">
    <source>
        <dbReference type="EMBL" id="KAK2146668.1"/>
    </source>
</evidence>
<evidence type="ECO:0000256" key="2">
    <source>
        <dbReference type="ARBA" id="ARBA00011902"/>
    </source>
</evidence>
<feature type="domain" description="Protein kinase" evidence="23">
    <location>
        <begin position="1033"/>
        <end position="1304"/>
    </location>
</feature>
<keyword evidence="10 20" id="KW-0067">ATP-binding</keyword>
<dbReference type="PANTHER" id="PTHR24416:SF489">
    <property type="entry name" value="PROTEIN KINASE DOMAIN-CONTAINING PROTEIN"/>
    <property type="match status" value="1"/>
</dbReference>
<name>A0AAD9J5T2_9ANNE</name>
<dbReference type="InterPro" id="IPR001245">
    <property type="entry name" value="Ser-Thr/Tyr_kinase_cat_dom"/>
</dbReference>
<dbReference type="InterPro" id="IPR028082">
    <property type="entry name" value="Peripla_BP_I"/>
</dbReference>
<keyword evidence="16" id="KW-0325">Glycoprotein</keyword>
<keyword evidence="4" id="KW-0808">Transferase</keyword>
<evidence type="ECO:0000256" key="13">
    <source>
        <dbReference type="ARBA" id="ARBA00023137"/>
    </source>
</evidence>
<evidence type="ECO:0000256" key="7">
    <source>
        <dbReference type="ARBA" id="ARBA00022737"/>
    </source>
</evidence>
<comment type="caution">
    <text evidence="24">The sequence shown here is derived from an EMBL/GenBank/DDBJ whole genome shotgun (WGS) entry which is preliminary data.</text>
</comment>
<gene>
    <name evidence="24" type="ORF">LSH36_590g02059</name>
</gene>
<keyword evidence="7" id="KW-0677">Repeat</keyword>
<sequence length="1466" mass="164582">MKPQQRSRIPLDQAVFSKNKSRRNPLVVARNRTESSIPPYNNNGGQSDNVYLLHRNISVEPSTPGGSLRRNLTSGCLHRDIRDINLRMYRLTLPTHRSKHHLAIGDEPKQLAAALGSGIVPYGVQSSKYYCIDCSMPAAISRIYLVCAVLLCLPLAVLTKCLTDRVDVNPKRHLYRAGRSWSITVESSNRASHQLVSHVMKILLTEVLGYDSVTIMPDYNTQNATEILNRLSGCNNNTCDDEAVPETMLNLEVWSPAGFNMEQWVNEGNVKDAGPLGPGRYGWYMPTWIVKRSWYDRYVILDHWRSLQSRETVALFHPDDDVELIKSFLSKSDLKNMDTYCHDADCHEGILIEKRCAKSKQKCALLLSSYPEKDMGVLRRQIYNLNLDVSVTWIGSHLHSYVHHKMLQNKPVLFFNWVPNSLTAAGNFTRVPFPTCDVGRNDPGHCDFPVNQLSKLMWAKLETHAPEAYHVISKMHFSQSQYEEFLRVFVGLNPDFAEMSSYYELAACEWIRANEPLWQEWLPPILSSKTTIYLGGMFSLSGPFWRQPGLIPGVQMAVDYINSQSTILADYQLELKVVDTQCKGDIAMKQFMHLISNDTHPIAGIIGPGCSETAEPIAGVAKHFNTIVISYSAAALALNNRALFPLFLRTVPSMSQYIPVLIELFNIFKWERVALIAEDEQEFLEFKNFLKHECLDSNINVAYDRKIPRQTSVADAQKYLEELKKNEAKIIVLTSFEKSARAVMCLSLKMGLTGKNGYVWFLPSWFTHLWWNTTQFNAQYGENIPCTAAEMIQAIQGHLTLGTGFFGPDDSVIISNMTVFEWVLQYVARLEESKLSNEWSPYASYAHDAVWVFALALDKLLSEDPSALESLHTDKITRELLSHITSLEFVGVSGPLHFVGSGRTVTTKIMEFTGSDYRLVGHYIPDNEEMVLNETGLVWPGGSVPKDGRPEPKTCSLESFRAMLGIDCDDAIVTANILGLSSFGIIMLTALILVKRRYDVKVRATRERMEELGLMSDLSWRALDQWEVPRDRVVLNRKLGEGAFGTVYGGEAFIDDKWVGVAVKTLKIGSNPEEKLDFLSEAEMMKRYDHENIVKLLGVCTRGEPAYAIMEFMLHGDLKTFLVARRQLVGQNTKESEDVTPEHLTAMARDIASGLKYLTDIKFVHRDLACRNCLVHASKTVKIGDFGMARPMYDSDYYRFNKRGMLPVRWMAPESLTDGLFTAASDIWSFGVLLYEIVTFGSFPYQGMSNKQVLEAVKSGQCIQLPPHISEELHEVMTACWSFEPENRPSVDHILELLTCSPFLVQPCLDAPRTVVDLEVQDSGEMPFPPSRPRCNRLTLRPQSEHCQARSIPSNISTNAHSSATVSSEPYSGAETALPKRLSLASVFKSGFSDDGDATGGCAATNDSGDCPVAKDDRDRDAETKSDQSSLDPQAAFATPAVTCDEHADSDYCSDNSKEFAHVTTT</sequence>
<feature type="region of interest" description="Disordered" evidence="21">
    <location>
        <begin position="1402"/>
        <end position="1466"/>
    </location>
</feature>
<dbReference type="PROSITE" id="PS00109">
    <property type="entry name" value="PROTEIN_KINASE_TYR"/>
    <property type="match status" value="1"/>
</dbReference>
<dbReference type="InterPro" id="IPR020635">
    <property type="entry name" value="Tyr_kinase_cat_dom"/>
</dbReference>
<keyword evidence="13" id="KW-0829">Tyrosine-protein kinase</keyword>
<keyword evidence="5 22" id="KW-0812">Transmembrane</keyword>
<keyword evidence="12 22" id="KW-0472">Membrane</keyword>
<dbReference type="InterPro" id="IPR008266">
    <property type="entry name" value="Tyr_kinase_AS"/>
</dbReference>
<dbReference type="SUPFAM" id="SSF53850">
    <property type="entry name" value="Periplasmic binding protein-like II"/>
    <property type="match status" value="1"/>
</dbReference>
<dbReference type="SMART" id="SM00219">
    <property type="entry name" value="TyrKc"/>
    <property type="match status" value="1"/>
</dbReference>
<dbReference type="SUPFAM" id="SSF56112">
    <property type="entry name" value="Protein kinase-like (PK-like)"/>
    <property type="match status" value="1"/>
</dbReference>
<keyword evidence="3" id="KW-0597">Phosphoprotein</keyword>
<feature type="region of interest" description="Disordered" evidence="21">
    <location>
        <begin position="1347"/>
        <end position="1373"/>
    </location>
</feature>
<evidence type="ECO:0000256" key="3">
    <source>
        <dbReference type="ARBA" id="ARBA00022553"/>
    </source>
</evidence>
<dbReference type="GO" id="GO:0004714">
    <property type="term" value="F:transmembrane receptor protein tyrosine kinase activity"/>
    <property type="evidence" value="ECO:0007669"/>
    <property type="project" value="UniProtKB-EC"/>
</dbReference>